<dbReference type="InterPro" id="IPR045863">
    <property type="entry name" value="CorA_TM1_TM2"/>
</dbReference>
<feature type="compositionally biased region" description="Polar residues" evidence="8">
    <location>
        <begin position="418"/>
        <end position="440"/>
    </location>
</feature>
<keyword evidence="4" id="KW-1003">Cell membrane</keyword>
<dbReference type="GO" id="GO:0015095">
    <property type="term" value="F:magnesium ion transmembrane transporter activity"/>
    <property type="evidence" value="ECO:0007669"/>
    <property type="project" value="TreeGrafter"/>
</dbReference>
<dbReference type="Gene3D" id="3.30.460.20">
    <property type="entry name" value="CorA soluble domain-like"/>
    <property type="match status" value="1"/>
</dbReference>
<dbReference type="Proteomes" id="UP000007796">
    <property type="component" value="Unassembled WGS sequence"/>
</dbReference>
<proteinExistence type="inferred from homology"/>
<evidence type="ECO:0000256" key="1">
    <source>
        <dbReference type="ARBA" id="ARBA00004651"/>
    </source>
</evidence>
<dbReference type="GO" id="GO:0015087">
    <property type="term" value="F:cobalt ion transmembrane transporter activity"/>
    <property type="evidence" value="ECO:0007669"/>
    <property type="project" value="TreeGrafter"/>
</dbReference>
<dbReference type="SUPFAM" id="SSF143865">
    <property type="entry name" value="CorA soluble domain-like"/>
    <property type="match status" value="1"/>
</dbReference>
<dbReference type="SUPFAM" id="SSF144083">
    <property type="entry name" value="Magnesium transport protein CorA, transmembrane region"/>
    <property type="match status" value="1"/>
</dbReference>
<dbReference type="SUPFAM" id="SSF50370">
    <property type="entry name" value="Ricin B-like lectins"/>
    <property type="match status" value="2"/>
</dbReference>
<feature type="compositionally biased region" description="Polar residues" evidence="8">
    <location>
        <begin position="472"/>
        <end position="490"/>
    </location>
</feature>
<dbReference type="Gene3D" id="2.80.10.50">
    <property type="match status" value="2"/>
</dbReference>
<dbReference type="Gene3D" id="1.20.58.340">
    <property type="entry name" value="Magnesium transport protein CorA, transmembrane region"/>
    <property type="match status" value="2"/>
</dbReference>
<evidence type="ECO:0000256" key="6">
    <source>
        <dbReference type="ARBA" id="ARBA00022989"/>
    </source>
</evidence>
<dbReference type="AlphaFoldDB" id="F0XR14"/>
<feature type="transmembrane region" description="Helical" evidence="9">
    <location>
        <begin position="980"/>
        <end position="1000"/>
    </location>
</feature>
<dbReference type="GO" id="GO:0050897">
    <property type="term" value="F:cobalt ion binding"/>
    <property type="evidence" value="ECO:0007669"/>
    <property type="project" value="TreeGrafter"/>
</dbReference>
<feature type="region of interest" description="Disordered" evidence="8">
    <location>
        <begin position="418"/>
        <end position="496"/>
    </location>
</feature>
<accession>F0XR14</accession>
<dbReference type="GO" id="GO:0000287">
    <property type="term" value="F:magnesium ion binding"/>
    <property type="evidence" value="ECO:0007669"/>
    <property type="project" value="TreeGrafter"/>
</dbReference>
<name>F0XR14_GROCL</name>
<evidence type="ECO:0000256" key="5">
    <source>
        <dbReference type="ARBA" id="ARBA00022692"/>
    </source>
</evidence>
<dbReference type="EMBL" id="GL629807">
    <property type="protein sequence ID" value="EFW99783.1"/>
    <property type="molecule type" value="Genomic_DNA"/>
</dbReference>
<evidence type="ECO:0000256" key="2">
    <source>
        <dbReference type="ARBA" id="ARBA00009765"/>
    </source>
</evidence>
<evidence type="ECO:0000256" key="7">
    <source>
        <dbReference type="ARBA" id="ARBA00023136"/>
    </source>
</evidence>
<keyword evidence="6 9" id="KW-1133">Transmembrane helix</keyword>
<dbReference type="PANTHER" id="PTHR46494">
    <property type="entry name" value="CORA FAMILY METAL ION TRANSPORTER (EUROFUNG)"/>
    <property type="match status" value="1"/>
</dbReference>
<feature type="compositionally biased region" description="Acidic residues" evidence="8">
    <location>
        <begin position="651"/>
        <end position="660"/>
    </location>
</feature>
<evidence type="ECO:0000256" key="8">
    <source>
        <dbReference type="SAM" id="MobiDB-lite"/>
    </source>
</evidence>
<evidence type="ECO:0000313" key="10">
    <source>
        <dbReference type="EMBL" id="EFW99783.1"/>
    </source>
</evidence>
<feature type="transmembrane region" description="Helical" evidence="9">
    <location>
        <begin position="950"/>
        <end position="968"/>
    </location>
</feature>
<dbReference type="HOGENOM" id="CLU_294236_0_0_1"/>
<dbReference type="eggNOG" id="ENOG502QVFZ">
    <property type="taxonomic scope" value="Eukaryota"/>
</dbReference>
<dbReference type="PANTHER" id="PTHR46494:SF1">
    <property type="entry name" value="CORA FAMILY METAL ION TRANSPORTER (EUROFUNG)"/>
    <property type="match status" value="1"/>
</dbReference>
<keyword evidence="11" id="KW-1185">Reference proteome</keyword>
<evidence type="ECO:0000313" key="11">
    <source>
        <dbReference type="Proteomes" id="UP000007796"/>
    </source>
</evidence>
<dbReference type="GeneID" id="25973841"/>
<feature type="region of interest" description="Disordered" evidence="8">
    <location>
        <begin position="647"/>
        <end position="667"/>
    </location>
</feature>
<dbReference type="InParanoid" id="F0XR14"/>
<dbReference type="GO" id="GO:0005886">
    <property type="term" value="C:plasma membrane"/>
    <property type="evidence" value="ECO:0007669"/>
    <property type="project" value="UniProtKB-SubCell"/>
</dbReference>
<dbReference type="PROSITE" id="PS50231">
    <property type="entry name" value="RICIN_B_LECTIN"/>
    <property type="match status" value="2"/>
</dbReference>
<protein>
    <submittedName>
        <fullName evidence="10">Mg2+ transporter protein</fullName>
    </submittedName>
</protein>
<organism evidence="11">
    <name type="scientific">Grosmannia clavigera (strain kw1407 / UAMH 11150)</name>
    <name type="common">Blue stain fungus</name>
    <name type="synonym">Graphiocladiella clavigera</name>
    <dbReference type="NCBI Taxonomy" id="655863"/>
    <lineage>
        <taxon>Eukaryota</taxon>
        <taxon>Fungi</taxon>
        <taxon>Dikarya</taxon>
        <taxon>Ascomycota</taxon>
        <taxon>Pezizomycotina</taxon>
        <taxon>Sordariomycetes</taxon>
        <taxon>Sordariomycetidae</taxon>
        <taxon>Ophiostomatales</taxon>
        <taxon>Ophiostomataceae</taxon>
        <taxon>Leptographium</taxon>
    </lineage>
</organism>
<dbReference type="RefSeq" id="XP_014169198.1">
    <property type="nucleotide sequence ID" value="XM_014313723.1"/>
</dbReference>
<dbReference type="Pfam" id="PF01544">
    <property type="entry name" value="CorA"/>
    <property type="match status" value="1"/>
</dbReference>
<dbReference type="InterPro" id="IPR035992">
    <property type="entry name" value="Ricin_B-like_lectins"/>
</dbReference>
<keyword evidence="5 9" id="KW-0812">Transmembrane</keyword>
<dbReference type="STRING" id="655863.F0XR14"/>
<reference evidence="10 11" key="1">
    <citation type="journal article" date="2011" name="Proc. Natl. Acad. Sci. U.S.A.">
        <title>Genome and transcriptome analyses of the mountain pine beetle-fungal symbiont Grosmannia clavigera, a lodgepole pine pathogen.</title>
        <authorList>
            <person name="DiGuistini S."/>
            <person name="Wang Y."/>
            <person name="Liao N.Y."/>
            <person name="Taylor G."/>
            <person name="Tanguay P."/>
            <person name="Feau N."/>
            <person name="Henrissat B."/>
            <person name="Chan S.K."/>
            <person name="Hesse-Orce U."/>
            <person name="Alamouti S.M."/>
            <person name="Tsui C.K.M."/>
            <person name="Docking R.T."/>
            <person name="Levasseur A."/>
            <person name="Haridas S."/>
            <person name="Robertson G."/>
            <person name="Birol I."/>
            <person name="Holt R.A."/>
            <person name="Marra M.A."/>
            <person name="Hamelin R.C."/>
            <person name="Hirst M."/>
            <person name="Jones S.J.M."/>
            <person name="Bohlmann J."/>
            <person name="Breuil C."/>
        </authorList>
    </citation>
    <scope>NUCLEOTIDE SEQUENCE [LARGE SCALE GENOMIC DNA]</scope>
    <source>
        <strain evidence="11">kw1407 / UAMH 11150</strain>
    </source>
</reference>
<dbReference type="InterPro" id="IPR002523">
    <property type="entry name" value="MgTranspt_CorA/ZnTranspt_ZntB"/>
</dbReference>
<gene>
    <name evidence="10" type="ORF">CMQ_101</name>
</gene>
<keyword evidence="7 9" id="KW-0472">Membrane</keyword>
<evidence type="ECO:0000256" key="3">
    <source>
        <dbReference type="ARBA" id="ARBA00022448"/>
    </source>
</evidence>
<dbReference type="OrthoDB" id="165352at2759"/>
<comment type="subcellular location">
    <subcellularLocation>
        <location evidence="1">Cell membrane</location>
        <topology evidence="1">Multi-pass membrane protein</topology>
    </subcellularLocation>
</comment>
<dbReference type="InterPro" id="IPR045861">
    <property type="entry name" value="CorA_cytoplasmic_dom"/>
</dbReference>
<evidence type="ECO:0000256" key="4">
    <source>
        <dbReference type="ARBA" id="ARBA00022475"/>
    </source>
</evidence>
<evidence type="ECO:0000256" key="9">
    <source>
        <dbReference type="SAM" id="Phobius"/>
    </source>
</evidence>
<keyword evidence="3" id="KW-0813">Transport</keyword>
<comment type="similarity">
    <text evidence="2">Belongs to the CorA metal ion transporter (MIT) (TC 1.A.35) family.</text>
</comment>
<sequence>MSAAKPVFPRTVTNLDQAATEEAQQRDGTATRAFSNIQITTSDGRCLFVDKLSGDFRENLTPVQIAACGSTDGQGWDIITAGEHINTANSMLLVNTLTQACLNFDSRRAAGNQVILFSCGGRADGGGTATTSQAFSFNGTAGPISFKPENAAGSCLTSLGDVVDVADCDFSDPNQVFAFGGAAAATATSDASAQTSSVLSAIPSVRSSATTFTALFMFATTTSTAGSEEATITATASTSTSASVPPQSASLSTAAAIAIPTTAVSVGRGGNFDLTAALEANLRDANATKAFTNVEIRAPNGQCLFVDPTAGDFRENLIPVSLVDCSGTPNEKWDVITAGQHNDAENAALIVSSLTNGCISFDGRRSANDTVNLFSCGGRADGYQLMPFTGALSFAFSPTGENGAVCILPGDGRLISGTSYSTHAKPSGSQNPASDLSDTSVPVPAYNRHSITVSTTAVDRGAKPSDMAEAPSSASQTARQSGWNTMSPTSPGVPEMRRRATRTVTFRNVDDFAGYAGRPGWQPGSEPGIDTTKPDGGRETLAHMKAPSDITVVDFSQSDMSTTRLDNSSLAGFLAIPQAANMKCRWINVNGLSWDVIQILGNHKKLHRLAIEDLMNTRNRTKADWYPTHTYLVLVLLKLVHTDGAQKQEEGDNDGNDGEDDGKSWISKGSSRWRRKVSETLKTLFGEPGEGYDVADSPVAVPAKVLENGQQLRLQRSTSTATKLLHINEFRTLQRYRASPNDARTEFMESHSVLSSQKLAVAAEQVSVFITDDNTVISFFELSAEDVEEPILNRLVVPDTTLRRSCDASMLAQAILDAIIDLAIPLTVCYGDVIADLELDVLTRPSVSHTKSLYITITEVNKVLSFINPIMNLINTLRDHKTEGVGPDDMQDPRKGVIISPTTYVYLADVLDHCVLITEALEQVKGQAENMISLIFNTISAYQNESMKQLTIVTIIFLPLTFLTGYFGQNFDGFSDLKRGIPFFWEIAGPVIFFTIIIMMRQMIMESLATLVQRHHIGNLRKHHRKHKHRT</sequence>